<dbReference type="AlphaFoldDB" id="A0A9X1SEM2"/>
<keyword evidence="3" id="KW-1185">Reference proteome</keyword>
<evidence type="ECO:0000313" key="3">
    <source>
        <dbReference type="Proteomes" id="UP001139103"/>
    </source>
</evidence>
<reference evidence="2" key="1">
    <citation type="submission" date="2021-11" db="EMBL/GenBank/DDBJ databases">
        <title>Genome sequence.</title>
        <authorList>
            <person name="Sun Q."/>
        </authorList>
    </citation>
    <scope>NUCLEOTIDE SEQUENCE</scope>
    <source>
        <strain evidence="2">JC732</strain>
    </source>
</reference>
<gene>
    <name evidence="2" type="ORF">LOC68_00975</name>
</gene>
<evidence type="ECO:0000313" key="2">
    <source>
        <dbReference type="EMBL" id="MCC9626967.1"/>
    </source>
</evidence>
<name>A0A9X1SEM2_9BACT</name>
<protein>
    <submittedName>
        <fullName evidence="2">Uncharacterized protein</fullName>
    </submittedName>
</protein>
<organism evidence="2 3">
    <name type="scientific">Blastopirellula sediminis</name>
    <dbReference type="NCBI Taxonomy" id="2894196"/>
    <lineage>
        <taxon>Bacteria</taxon>
        <taxon>Pseudomonadati</taxon>
        <taxon>Planctomycetota</taxon>
        <taxon>Planctomycetia</taxon>
        <taxon>Pirellulales</taxon>
        <taxon>Pirellulaceae</taxon>
        <taxon>Blastopirellula</taxon>
    </lineage>
</organism>
<accession>A0A9X1SEM2</accession>
<feature type="signal peptide" evidence="1">
    <location>
        <begin position="1"/>
        <end position="26"/>
    </location>
</feature>
<evidence type="ECO:0000256" key="1">
    <source>
        <dbReference type="SAM" id="SignalP"/>
    </source>
</evidence>
<dbReference type="PROSITE" id="PS51257">
    <property type="entry name" value="PROKAR_LIPOPROTEIN"/>
    <property type="match status" value="1"/>
</dbReference>
<comment type="caution">
    <text evidence="2">The sequence shown here is derived from an EMBL/GenBank/DDBJ whole genome shotgun (WGS) entry which is preliminary data.</text>
</comment>
<feature type="chain" id="PRO_5040941321" evidence="1">
    <location>
        <begin position="27"/>
        <end position="211"/>
    </location>
</feature>
<dbReference type="EMBL" id="JAJKFT010000002">
    <property type="protein sequence ID" value="MCC9626967.1"/>
    <property type="molecule type" value="Genomic_DNA"/>
</dbReference>
<proteinExistence type="predicted"/>
<dbReference type="Proteomes" id="UP001139103">
    <property type="component" value="Unassembled WGS sequence"/>
</dbReference>
<keyword evidence="1" id="KW-0732">Signal</keyword>
<sequence>MTRCISFFSFAAVLTGVIVSTSAASACPNDGRKIVYYSHTSPPPVVRTVQASVATVAKSTTVTAVRAVKTEVAAPPQIEVKLPEVEVGSTVRAAVSFLGTEKGHVLLHIGPVTHTCEILEWSTNSVAFNIPKLGLRSATPIELEVVRPDGRIVRALPMSLTPEAGIVIYKNPDPGFAVPSRGEAEIAETSTVDGTILKTSTEKTVTIAEGN</sequence>
<dbReference type="RefSeq" id="WP_230214513.1">
    <property type="nucleotide sequence ID" value="NZ_JAJKFT010000002.1"/>
</dbReference>